<dbReference type="InterPro" id="IPR018062">
    <property type="entry name" value="HTH_AraC-typ_CS"/>
</dbReference>
<dbReference type="PANTHER" id="PTHR43280:SF28">
    <property type="entry name" value="HTH-TYPE TRANSCRIPTIONAL ACTIVATOR RHAS"/>
    <property type="match status" value="1"/>
</dbReference>
<keyword evidence="2" id="KW-0238">DNA-binding</keyword>
<reference evidence="5" key="2">
    <citation type="submission" date="2022-10" db="EMBL/GenBank/DDBJ databases">
        <authorList>
            <person name="Aires J."/>
            <person name="Mesa V."/>
        </authorList>
    </citation>
    <scope>NUCLEOTIDE SEQUENCE</scope>
    <source>
        <strain evidence="5">Clostridium neonatale JD116</strain>
    </source>
</reference>
<dbReference type="Proteomes" id="UP001189143">
    <property type="component" value="Unassembled WGS sequence"/>
</dbReference>
<evidence type="ECO:0000313" key="5">
    <source>
        <dbReference type="EMBL" id="CAI3572378.1"/>
    </source>
</evidence>
<dbReference type="InterPro" id="IPR018060">
    <property type="entry name" value="HTH_AraC"/>
</dbReference>
<dbReference type="SMART" id="SM00342">
    <property type="entry name" value="HTH_ARAC"/>
    <property type="match status" value="1"/>
</dbReference>
<evidence type="ECO:0000256" key="2">
    <source>
        <dbReference type="ARBA" id="ARBA00023125"/>
    </source>
</evidence>
<organism evidence="6 7">
    <name type="scientific">Clostridium neonatale</name>
    <dbReference type="NCBI Taxonomy" id="137838"/>
    <lineage>
        <taxon>Bacteria</taxon>
        <taxon>Bacillati</taxon>
        <taxon>Bacillota</taxon>
        <taxon>Clostridia</taxon>
        <taxon>Eubacteriales</taxon>
        <taxon>Clostridiaceae</taxon>
        <taxon>Clostridium</taxon>
    </lineage>
</organism>
<dbReference type="Proteomes" id="UP000220840">
    <property type="component" value="Unassembled WGS sequence"/>
</dbReference>
<sequence length="299" mass="34654">MEKKIIKTDKNKRQLDENLNGKFPLKVYYDKLSDFVHDSVGCHWHPELEFMFITQGEMDYQVNESHYIIKKGEGIFVNANVLHGSNKISEEDCHYKAILVDSSLIGGITGGIIYEKYINPILSCAELAAQPLCMDIEWQKRIIDLLVNLSMLYNMKSECYELDMLRDILSIWHILYENTMKNKVYMQSESREVTRMKNALLFIQTSYNEKITLDNIAAACSLSKSEMCKLFKKILHQTPMEYIMSYRISRSLPLIASDKYSVTEIAQMVGFTGASYFTESFRKIMGKTPSQYKKEILSK</sequence>
<dbReference type="InterPro" id="IPR003313">
    <property type="entry name" value="AraC-bd"/>
</dbReference>
<dbReference type="InterPro" id="IPR020449">
    <property type="entry name" value="Tscrpt_reg_AraC-type_HTH"/>
</dbReference>
<dbReference type="InterPro" id="IPR009057">
    <property type="entry name" value="Homeodomain-like_sf"/>
</dbReference>
<dbReference type="Pfam" id="PF02311">
    <property type="entry name" value="AraC_binding"/>
    <property type="match status" value="1"/>
</dbReference>
<comment type="caution">
    <text evidence="6">The sequence shown here is derived from an EMBL/GenBank/DDBJ whole genome shotgun (WGS) entry which is preliminary data.</text>
</comment>
<dbReference type="InterPro" id="IPR014710">
    <property type="entry name" value="RmlC-like_jellyroll"/>
</dbReference>
<dbReference type="Pfam" id="PF12833">
    <property type="entry name" value="HTH_18"/>
    <property type="match status" value="1"/>
</dbReference>
<dbReference type="GO" id="GO:0043565">
    <property type="term" value="F:sequence-specific DNA binding"/>
    <property type="evidence" value="ECO:0007669"/>
    <property type="project" value="InterPro"/>
</dbReference>
<dbReference type="EMBL" id="CAMTCP010000144">
    <property type="protein sequence ID" value="CAI3572378.1"/>
    <property type="molecule type" value="Genomic_DNA"/>
</dbReference>
<reference evidence="6 7" key="1">
    <citation type="submission" date="2017-10" db="EMBL/GenBank/DDBJ databases">
        <title>Effective Description of Clostridium neonatale sp. nov. linked to necrotizing enterocolitis in neonates and a clarification of species assignable to the genus Clostridium (Prazmowski 1880) emend. Lawson and Rainey 2016.</title>
        <authorList>
            <person name="Bernard K."/>
            <person name="Burdz T."/>
            <person name="Wiebe D."/>
            <person name="Balcewich B."/>
            <person name="Alfa M."/>
            <person name="Bernier A.-M."/>
        </authorList>
    </citation>
    <scope>NUCLEOTIDE SEQUENCE [LARGE SCALE GENOMIC DNA]</scope>
    <source>
        <strain evidence="6 7">LCDC99A005</strain>
    </source>
</reference>
<keyword evidence="1" id="KW-0805">Transcription regulation</keyword>
<dbReference type="InterPro" id="IPR037923">
    <property type="entry name" value="HTH-like"/>
</dbReference>
<dbReference type="PRINTS" id="PR00032">
    <property type="entry name" value="HTHARAC"/>
</dbReference>
<evidence type="ECO:0000259" key="4">
    <source>
        <dbReference type="PROSITE" id="PS01124"/>
    </source>
</evidence>
<gene>
    <name evidence="5" type="ORF">CNEO2_220001</name>
    <name evidence="6" type="ORF">CQ394_19545</name>
</gene>
<dbReference type="EMBL" id="PDCJ01000005">
    <property type="protein sequence ID" value="PEG29117.1"/>
    <property type="molecule type" value="Genomic_DNA"/>
</dbReference>
<protein>
    <submittedName>
        <fullName evidence="6">AraC family transcriptional regulator</fullName>
    </submittedName>
    <submittedName>
        <fullName evidence="5">Transcriptional regulator, AraC-type</fullName>
    </submittedName>
</protein>
<accession>A0A2A7MC50</accession>
<dbReference type="OrthoDB" id="9778008at2"/>
<keyword evidence="7" id="KW-1185">Reference proteome</keyword>
<dbReference type="AlphaFoldDB" id="A0A2A7MC50"/>
<dbReference type="GO" id="GO:0003700">
    <property type="term" value="F:DNA-binding transcription factor activity"/>
    <property type="evidence" value="ECO:0007669"/>
    <property type="project" value="InterPro"/>
</dbReference>
<name>A0A2A7MC50_9CLOT</name>
<evidence type="ECO:0000313" key="7">
    <source>
        <dbReference type="Proteomes" id="UP000220840"/>
    </source>
</evidence>
<dbReference type="SUPFAM" id="SSF51215">
    <property type="entry name" value="Regulatory protein AraC"/>
    <property type="match status" value="1"/>
</dbReference>
<evidence type="ECO:0000313" key="6">
    <source>
        <dbReference type="EMBL" id="PEG29117.1"/>
    </source>
</evidence>
<dbReference type="RefSeq" id="WP_058293303.1">
    <property type="nucleotide sequence ID" value="NZ_CAKJVD010000078.1"/>
</dbReference>
<proteinExistence type="predicted"/>
<feature type="domain" description="HTH araC/xylS-type" evidence="4">
    <location>
        <begin position="197"/>
        <end position="295"/>
    </location>
</feature>
<dbReference type="Gene3D" id="2.60.120.10">
    <property type="entry name" value="Jelly Rolls"/>
    <property type="match status" value="1"/>
</dbReference>
<dbReference type="PANTHER" id="PTHR43280">
    <property type="entry name" value="ARAC-FAMILY TRANSCRIPTIONAL REGULATOR"/>
    <property type="match status" value="1"/>
</dbReference>
<dbReference type="PROSITE" id="PS01124">
    <property type="entry name" value="HTH_ARAC_FAMILY_2"/>
    <property type="match status" value="1"/>
</dbReference>
<dbReference type="GeneID" id="68879408"/>
<dbReference type="SUPFAM" id="SSF46689">
    <property type="entry name" value="Homeodomain-like"/>
    <property type="match status" value="2"/>
</dbReference>
<evidence type="ECO:0000256" key="1">
    <source>
        <dbReference type="ARBA" id="ARBA00023015"/>
    </source>
</evidence>
<dbReference type="STRING" id="137838.GCA_001458595_00307"/>
<dbReference type="PROSITE" id="PS00041">
    <property type="entry name" value="HTH_ARAC_FAMILY_1"/>
    <property type="match status" value="1"/>
</dbReference>
<dbReference type="CDD" id="cd02208">
    <property type="entry name" value="cupin_RmlC-like"/>
    <property type="match status" value="1"/>
</dbReference>
<keyword evidence="3" id="KW-0804">Transcription</keyword>
<dbReference type="Gene3D" id="1.10.10.60">
    <property type="entry name" value="Homeodomain-like"/>
    <property type="match status" value="2"/>
</dbReference>
<evidence type="ECO:0000256" key="3">
    <source>
        <dbReference type="ARBA" id="ARBA00023163"/>
    </source>
</evidence>